<protein>
    <submittedName>
        <fullName evidence="8">CHASE domain-containing protein</fullName>
    </submittedName>
</protein>
<dbReference type="PANTHER" id="PTHR24421">
    <property type="entry name" value="NITRATE/NITRITE SENSOR PROTEIN NARX-RELATED"/>
    <property type="match status" value="1"/>
</dbReference>
<dbReference type="InterPro" id="IPR011712">
    <property type="entry name" value="Sig_transdc_His_kin_sub3_dim/P"/>
</dbReference>
<dbReference type="Pfam" id="PF07730">
    <property type="entry name" value="HisKA_3"/>
    <property type="match status" value="1"/>
</dbReference>
<keyword evidence="3" id="KW-0902">Two-component regulatory system</keyword>
<evidence type="ECO:0000259" key="7">
    <source>
        <dbReference type="PROSITE" id="PS50109"/>
    </source>
</evidence>
<reference evidence="8 9" key="1">
    <citation type="submission" date="2018-03" db="EMBL/GenBank/DDBJ databases">
        <title>Genomic Encyclopedia of Archaeal and Bacterial Type Strains, Phase II (KMG-II): from individual species to whole genera.</title>
        <authorList>
            <person name="Goeker M."/>
        </authorList>
    </citation>
    <scope>NUCLEOTIDE SEQUENCE [LARGE SCALE GENOMIC DNA]</scope>
    <source>
        <strain evidence="8 9">DSM 17586</strain>
    </source>
</reference>
<dbReference type="PANTHER" id="PTHR24421:SF58">
    <property type="entry name" value="SIGNAL TRANSDUCTION HISTIDINE-PROTEIN KINASE_PHOSPHATASE UHPB"/>
    <property type="match status" value="1"/>
</dbReference>
<dbReference type="InterPro" id="IPR036890">
    <property type="entry name" value="HATPase_C_sf"/>
</dbReference>
<dbReference type="Gene3D" id="1.20.5.1930">
    <property type="match status" value="1"/>
</dbReference>
<dbReference type="Proteomes" id="UP000242133">
    <property type="component" value="Unassembled WGS sequence"/>
</dbReference>
<dbReference type="InterPro" id="IPR005467">
    <property type="entry name" value="His_kinase_dom"/>
</dbReference>
<proteinExistence type="predicted"/>
<dbReference type="InterPro" id="IPR003594">
    <property type="entry name" value="HATPase_dom"/>
</dbReference>
<keyword evidence="6" id="KW-0472">Membrane</keyword>
<dbReference type="SUPFAM" id="SSF55874">
    <property type="entry name" value="ATPase domain of HSP90 chaperone/DNA topoisomerase II/histidine kinase"/>
    <property type="match status" value="1"/>
</dbReference>
<keyword evidence="4" id="KW-0175">Coiled coil</keyword>
<keyword evidence="1" id="KW-0808">Transferase</keyword>
<dbReference type="GO" id="GO:0046983">
    <property type="term" value="F:protein dimerization activity"/>
    <property type="evidence" value="ECO:0007669"/>
    <property type="project" value="InterPro"/>
</dbReference>
<sequence length="592" mass="66391">MPRFPLLLTCSLWLLFTLCMMSVLIRQDLHTLEQQQTAVLTQLQNQLHNRMQQSQSLLHHVSHMTVLPHSRLFSPALRAELEALRQLAPAVKRIQLQQRVRNNVIQTFEQAVRLHYPDFLLHGLNPLTRPATEPSGAPVFHPLVLVVPNSAEAQPPLLGTDLGLIPALQPALQATRSSPDVTFSAIYNQSRGEPLLSMFQASAHHPGLIASLVIAVDRLLDIQGLPVGTRLTLQLGNDTQPVTLTPPATENAWHYRSQVQHAHLNALPVQLTLDHPLRLQDFSYWPLLLALLLNTLGCLLLHAWIRQRQATRHCHQETLEIDQLKQHLQQHSGELQQQLQENQRLTLRILDIQERERRHLAQELHDELGQCLTAIRTDARMLLQDHPNRDDSVNHHAESIDAIACHIYDVTYDLMHALRPSLLDDLGLVDAVRELVRGLGLERQGIQTDLQLSGALNDMEERYNINLYRMIQEALTNLQRHAHCSQASIRLQRFDADGPTDRLELEISDNGCGFDPQVISRKGRFGVLGMQTRAKALDGSLQLDSAPEQGTRLLFRIPLAAATDTDMATRSATGSAALPPSDADHRPASAVA</sequence>
<dbReference type="InterPro" id="IPR050482">
    <property type="entry name" value="Sensor_HK_TwoCompSys"/>
</dbReference>
<dbReference type="Gene3D" id="3.30.565.10">
    <property type="entry name" value="Histidine kinase-like ATPase, C-terminal domain"/>
    <property type="match status" value="1"/>
</dbReference>
<dbReference type="Pfam" id="PF02518">
    <property type="entry name" value="HATPase_c"/>
    <property type="match status" value="1"/>
</dbReference>
<feature type="domain" description="Histidine kinase" evidence="7">
    <location>
        <begin position="363"/>
        <end position="561"/>
    </location>
</feature>
<evidence type="ECO:0000313" key="8">
    <source>
        <dbReference type="EMBL" id="PSL14398.1"/>
    </source>
</evidence>
<keyword evidence="9" id="KW-1185">Reference proteome</keyword>
<evidence type="ECO:0000256" key="4">
    <source>
        <dbReference type="SAM" id="Coils"/>
    </source>
</evidence>
<dbReference type="PROSITE" id="PS50109">
    <property type="entry name" value="HIS_KIN"/>
    <property type="match status" value="1"/>
</dbReference>
<dbReference type="EMBL" id="PYGI01000008">
    <property type="protein sequence ID" value="PSL14398.1"/>
    <property type="molecule type" value="Genomic_DNA"/>
</dbReference>
<comment type="caution">
    <text evidence="8">The sequence shown here is derived from an EMBL/GenBank/DDBJ whole genome shotgun (WGS) entry which is preliminary data.</text>
</comment>
<dbReference type="RefSeq" id="WP_106591471.1">
    <property type="nucleotide sequence ID" value="NZ_PYGI01000008.1"/>
</dbReference>
<dbReference type="GO" id="GO:0000155">
    <property type="term" value="F:phosphorelay sensor kinase activity"/>
    <property type="evidence" value="ECO:0007669"/>
    <property type="project" value="InterPro"/>
</dbReference>
<organism evidence="8 9">
    <name type="scientific">Marinobacterium halophilum</name>
    <dbReference type="NCBI Taxonomy" id="267374"/>
    <lineage>
        <taxon>Bacteria</taxon>
        <taxon>Pseudomonadati</taxon>
        <taxon>Pseudomonadota</taxon>
        <taxon>Gammaproteobacteria</taxon>
        <taxon>Oceanospirillales</taxon>
        <taxon>Oceanospirillaceae</taxon>
        <taxon>Marinobacterium</taxon>
    </lineage>
</organism>
<accession>A0A2P8EY55</accession>
<keyword evidence="2" id="KW-0418">Kinase</keyword>
<evidence type="ECO:0000256" key="2">
    <source>
        <dbReference type="ARBA" id="ARBA00022777"/>
    </source>
</evidence>
<keyword evidence="6" id="KW-0812">Transmembrane</keyword>
<feature type="transmembrane region" description="Helical" evidence="6">
    <location>
        <begin position="284"/>
        <end position="305"/>
    </location>
</feature>
<gene>
    <name evidence="8" type="ORF">CLV44_108128</name>
</gene>
<dbReference type="AlphaFoldDB" id="A0A2P8EY55"/>
<dbReference type="CDD" id="cd16917">
    <property type="entry name" value="HATPase_UhpB-NarQ-NarX-like"/>
    <property type="match status" value="1"/>
</dbReference>
<name>A0A2P8EY55_9GAMM</name>
<evidence type="ECO:0000256" key="3">
    <source>
        <dbReference type="ARBA" id="ARBA00023012"/>
    </source>
</evidence>
<dbReference type="GO" id="GO:0016020">
    <property type="term" value="C:membrane"/>
    <property type="evidence" value="ECO:0007669"/>
    <property type="project" value="InterPro"/>
</dbReference>
<evidence type="ECO:0000256" key="6">
    <source>
        <dbReference type="SAM" id="Phobius"/>
    </source>
</evidence>
<feature type="region of interest" description="Disordered" evidence="5">
    <location>
        <begin position="568"/>
        <end position="592"/>
    </location>
</feature>
<evidence type="ECO:0000313" key="9">
    <source>
        <dbReference type="Proteomes" id="UP000242133"/>
    </source>
</evidence>
<dbReference type="OrthoDB" id="9797605at2"/>
<evidence type="ECO:0000256" key="1">
    <source>
        <dbReference type="ARBA" id="ARBA00022679"/>
    </source>
</evidence>
<feature type="coiled-coil region" evidence="4">
    <location>
        <begin position="321"/>
        <end position="355"/>
    </location>
</feature>
<dbReference type="SMART" id="SM00387">
    <property type="entry name" value="HATPase_c"/>
    <property type="match status" value="1"/>
</dbReference>
<keyword evidence="6" id="KW-1133">Transmembrane helix</keyword>
<evidence type="ECO:0000256" key="5">
    <source>
        <dbReference type="SAM" id="MobiDB-lite"/>
    </source>
</evidence>
<feature type="compositionally biased region" description="Basic and acidic residues" evidence="5">
    <location>
        <begin position="582"/>
        <end position="592"/>
    </location>
</feature>